<gene>
    <name evidence="1" type="ORF">CUN49_09120</name>
    <name evidence="2" type="ORF">CUN50_02585</name>
</gene>
<reference evidence="3 4" key="1">
    <citation type="submission" date="2017-11" db="EMBL/GenBank/DDBJ databases">
        <title>Evolution of Phototrophy in the Chloroflexi Phylum Driven by Horizontal Gene Transfer.</title>
        <authorList>
            <person name="Ward L.M."/>
            <person name="Hemp J."/>
            <person name="Shih P.M."/>
            <person name="Mcglynn S.E."/>
            <person name="Fischer W."/>
        </authorList>
    </citation>
    <scope>NUCLEOTIDE SEQUENCE [LARGE SCALE GENOMIC DNA]</scope>
    <source>
        <strain evidence="2">CP1_1M</strain>
        <strain evidence="1">JP3_13</strain>
    </source>
</reference>
<comment type="caution">
    <text evidence="2">The sequence shown here is derived from an EMBL/GenBank/DDBJ whole genome shotgun (WGS) entry which is preliminary data.</text>
</comment>
<accession>A0A2M8PDT6</accession>
<evidence type="ECO:0000313" key="3">
    <source>
        <dbReference type="Proteomes" id="UP000228947"/>
    </source>
</evidence>
<evidence type="ECO:0000313" key="4">
    <source>
        <dbReference type="Proteomes" id="UP000229681"/>
    </source>
</evidence>
<accession>A0A2M8PZ32</accession>
<proteinExistence type="predicted"/>
<protein>
    <recommendedName>
        <fullName evidence="5">IrrE N-terminal-like domain-containing protein</fullName>
    </recommendedName>
</protein>
<dbReference type="AlphaFoldDB" id="A0A2M8PZ32"/>
<organism evidence="2 3">
    <name type="scientific">Candidatus Thermofonsia Clade 1 bacterium</name>
    <dbReference type="NCBI Taxonomy" id="2364210"/>
    <lineage>
        <taxon>Bacteria</taxon>
        <taxon>Bacillati</taxon>
        <taxon>Chloroflexota</taxon>
        <taxon>Candidatus Thermofontia</taxon>
        <taxon>Candidatus Thermofonsia Clade 1</taxon>
    </lineage>
</organism>
<dbReference type="Proteomes" id="UP000229681">
    <property type="component" value="Unassembled WGS sequence"/>
</dbReference>
<evidence type="ECO:0000313" key="1">
    <source>
        <dbReference type="EMBL" id="PJF35716.1"/>
    </source>
</evidence>
<dbReference type="EMBL" id="PGTL01000008">
    <property type="protein sequence ID" value="PJF42798.1"/>
    <property type="molecule type" value="Genomic_DNA"/>
</dbReference>
<evidence type="ECO:0008006" key="5">
    <source>
        <dbReference type="Google" id="ProtNLM"/>
    </source>
</evidence>
<dbReference type="Proteomes" id="UP000228947">
    <property type="component" value="Unassembled WGS sequence"/>
</dbReference>
<sequence length="147" mass="16587">MPEPTAETLALFERAVADLLDAFDVERPPVPLELMLQRPRPSMWREVNLSELSLSFISIDQPFSPRMSIARLLARHMCRCAWGAERGLAPYAENDEALRALARAVVMPRSMLEELPAVQRTTLNLSARFEMPEKDVILRLSELGLAS</sequence>
<evidence type="ECO:0000313" key="2">
    <source>
        <dbReference type="EMBL" id="PJF42798.1"/>
    </source>
</evidence>
<dbReference type="EMBL" id="PGTM01000118">
    <property type="protein sequence ID" value="PJF35716.1"/>
    <property type="molecule type" value="Genomic_DNA"/>
</dbReference>
<name>A0A2M8PZ32_9CHLR</name>